<name>A0AAW2DMK1_9ROSI</name>
<gene>
    <name evidence="1" type="ORF">SO802_006452</name>
</gene>
<dbReference type="AlphaFoldDB" id="A0AAW2DMK1"/>
<keyword evidence="2" id="KW-1185">Reference proteome</keyword>
<sequence length="157" mass="18096">MKKIRNKVEYTQGIMVPSDGKSGGLAMMWKECVDIRLKSCSNSHIDVEVHESSAPTPWKATGFYGHPDAALLLKHKQPQRREKKRFMFEAMWIREGKCREIVEGAWESGRVETMEGIMSRIKRCQDQLRKWNWMEFGNVNKLLRQIKGEATAIGNVG</sequence>
<proteinExistence type="predicted"/>
<accession>A0AAW2DMK1</accession>
<organism evidence="1 2">
    <name type="scientific">Lithocarpus litseifolius</name>
    <dbReference type="NCBI Taxonomy" id="425828"/>
    <lineage>
        <taxon>Eukaryota</taxon>
        <taxon>Viridiplantae</taxon>
        <taxon>Streptophyta</taxon>
        <taxon>Embryophyta</taxon>
        <taxon>Tracheophyta</taxon>
        <taxon>Spermatophyta</taxon>
        <taxon>Magnoliopsida</taxon>
        <taxon>eudicotyledons</taxon>
        <taxon>Gunneridae</taxon>
        <taxon>Pentapetalae</taxon>
        <taxon>rosids</taxon>
        <taxon>fabids</taxon>
        <taxon>Fagales</taxon>
        <taxon>Fagaceae</taxon>
        <taxon>Lithocarpus</taxon>
    </lineage>
</organism>
<protein>
    <submittedName>
        <fullName evidence="1">Uncharacterized protein</fullName>
    </submittedName>
</protein>
<evidence type="ECO:0000313" key="1">
    <source>
        <dbReference type="EMBL" id="KAL0011344.1"/>
    </source>
</evidence>
<dbReference type="Proteomes" id="UP001459277">
    <property type="component" value="Unassembled WGS sequence"/>
</dbReference>
<comment type="caution">
    <text evidence="1">The sequence shown here is derived from an EMBL/GenBank/DDBJ whole genome shotgun (WGS) entry which is preliminary data.</text>
</comment>
<evidence type="ECO:0000313" key="2">
    <source>
        <dbReference type="Proteomes" id="UP001459277"/>
    </source>
</evidence>
<reference evidence="1 2" key="1">
    <citation type="submission" date="2024-01" db="EMBL/GenBank/DDBJ databases">
        <title>A telomere-to-telomere, gap-free genome of sweet tea (Lithocarpus litseifolius).</title>
        <authorList>
            <person name="Zhou J."/>
        </authorList>
    </citation>
    <scope>NUCLEOTIDE SEQUENCE [LARGE SCALE GENOMIC DNA]</scope>
    <source>
        <strain evidence="1">Zhou-2022a</strain>
        <tissue evidence="1">Leaf</tissue>
    </source>
</reference>
<dbReference type="EMBL" id="JAZDWU010000002">
    <property type="protein sequence ID" value="KAL0011344.1"/>
    <property type="molecule type" value="Genomic_DNA"/>
</dbReference>